<dbReference type="InterPro" id="IPR032675">
    <property type="entry name" value="LRR_dom_sf"/>
</dbReference>
<dbReference type="GO" id="GO:0019005">
    <property type="term" value="C:SCF ubiquitin ligase complex"/>
    <property type="evidence" value="ECO:0007669"/>
    <property type="project" value="TreeGrafter"/>
</dbReference>
<name>A0AAD5JWN4_9FUNG</name>
<dbReference type="SUPFAM" id="SSF52047">
    <property type="entry name" value="RNI-like"/>
    <property type="match status" value="1"/>
</dbReference>
<dbReference type="Gene3D" id="1.25.40.10">
    <property type="entry name" value="Tetratricopeptide repeat domain"/>
    <property type="match status" value="1"/>
</dbReference>
<dbReference type="SMART" id="SM00367">
    <property type="entry name" value="LRR_CC"/>
    <property type="match status" value="2"/>
</dbReference>
<dbReference type="SUPFAM" id="SSF81383">
    <property type="entry name" value="F-box domain"/>
    <property type="match status" value="1"/>
</dbReference>
<dbReference type="PANTHER" id="PTHR13318">
    <property type="entry name" value="PARTNER OF PAIRED, ISOFORM B-RELATED"/>
    <property type="match status" value="1"/>
</dbReference>
<dbReference type="InterPro" id="IPR036047">
    <property type="entry name" value="F-box-like_dom_sf"/>
</dbReference>
<reference evidence="2" key="1">
    <citation type="journal article" date="2022" name="IScience">
        <title>Evolution of zygomycete secretomes and the origins of terrestrial fungal ecologies.</title>
        <authorList>
            <person name="Chang Y."/>
            <person name="Wang Y."/>
            <person name="Mondo S."/>
            <person name="Ahrendt S."/>
            <person name="Andreopoulos W."/>
            <person name="Barry K."/>
            <person name="Beard J."/>
            <person name="Benny G.L."/>
            <person name="Blankenship S."/>
            <person name="Bonito G."/>
            <person name="Cuomo C."/>
            <person name="Desiro A."/>
            <person name="Gervers K.A."/>
            <person name="Hundley H."/>
            <person name="Kuo A."/>
            <person name="LaButti K."/>
            <person name="Lang B.F."/>
            <person name="Lipzen A."/>
            <person name="O'Donnell K."/>
            <person name="Pangilinan J."/>
            <person name="Reynolds N."/>
            <person name="Sandor L."/>
            <person name="Smith M.E."/>
            <person name="Tsang A."/>
            <person name="Grigoriev I.V."/>
            <person name="Stajich J.E."/>
            <person name="Spatafora J.W."/>
        </authorList>
    </citation>
    <scope>NUCLEOTIDE SEQUENCE</scope>
    <source>
        <strain evidence="2">RSA 2281</strain>
    </source>
</reference>
<dbReference type="InterPro" id="IPR001810">
    <property type="entry name" value="F-box_dom"/>
</dbReference>
<organism evidence="2 3">
    <name type="scientific">Phascolomyces articulosus</name>
    <dbReference type="NCBI Taxonomy" id="60185"/>
    <lineage>
        <taxon>Eukaryota</taxon>
        <taxon>Fungi</taxon>
        <taxon>Fungi incertae sedis</taxon>
        <taxon>Mucoromycota</taxon>
        <taxon>Mucoromycotina</taxon>
        <taxon>Mucoromycetes</taxon>
        <taxon>Mucorales</taxon>
        <taxon>Lichtheimiaceae</taxon>
        <taxon>Phascolomyces</taxon>
    </lineage>
</organism>
<sequence>MHQAMKKRRLSGNDISFQVSTKPRNQETTIKINAVHEAVRSLIDHCNNTASYNDSPNDGPDSITMAFANLKGALSTLLIARAKILASKGKLRNAITDALNAIKYDPQSSAAYHTAGQLYSSQGSQQKAIEIYEQGLCATVPSESVSLYEQREKIKVRLEKKVDFVNILPLEIVANVFCHLVKEDLEIDQSLYVSMRWRKCILHDCGHQLWKSAYIGDRHTSNPSLRHISSIAMYIRTLHLDNPALFQLEQLVKMAQEKKFPLLNELLLEIETPFWNRTLEELPQYHPLALIKLIGKGLTKLSIRLTPLNDHYSDDEDEVNAANEETEFPLDTVIDSCTNLQEFGIELDSDSDVYITCRLPPPSDHDYKLKRLSLNINNGNTDSGEYQVLERMLPRCPHLLYLDICETESNVVQLVQKYFPTGLKEISLDYYRSIRDNRVLSNNNDFLLESAQSVQQRSVSPTTIGSAGLNCIDYSFMTVGDLERVEPIIISNKETLETLNIFVQGCSYYNNEPYDIAYDGHLLRTLLSRLKKLSLNGTSCASWCLSGVMAPMLQNCCPQVEKLSIDFFGDSIKIPCDFLTSSVNTTTLPMLRDLTLHRLYSSTLILDDFFAQHAKCGVTSHLRRIVLSECIQITDNTLATLADVVTLETIQLEHLSGEYKHTLIATTTTVEGVVLFFKKLERNQNLKILTLVDVPKVTDDALFFIANYVGLEVLKLSLLHEITDKGIHRLADAMIHPLRGIYIDMCAHVTTEAIEYFNCMFSYR</sequence>
<dbReference type="InterPro" id="IPR006553">
    <property type="entry name" value="Leu-rich_rpt_Cys-con_subtyp"/>
</dbReference>
<comment type="caution">
    <text evidence="2">The sequence shown here is derived from an EMBL/GenBank/DDBJ whole genome shotgun (WGS) entry which is preliminary data.</text>
</comment>
<dbReference type="InterPro" id="IPR011990">
    <property type="entry name" value="TPR-like_helical_dom_sf"/>
</dbReference>
<evidence type="ECO:0000313" key="3">
    <source>
        <dbReference type="Proteomes" id="UP001209540"/>
    </source>
</evidence>
<dbReference type="EMBL" id="JAIXMP010000051">
    <property type="protein sequence ID" value="KAI9245516.1"/>
    <property type="molecule type" value="Genomic_DNA"/>
</dbReference>
<accession>A0AAD5JWN4</accession>
<feature type="domain" description="F-box" evidence="1">
    <location>
        <begin position="162"/>
        <end position="213"/>
    </location>
</feature>
<evidence type="ECO:0000313" key="2">
    <source>
        <dbReference type="EMBL" id="KAI9245516.1"/>
    </source>
</evidence>
<evidence type="ECO:0000259" key="1">
    <source>
        <dbReference type="PROSITE" id="PS50181"/>
    </source>
</evidence>
<dbReference type="PROSITE" id="PS50181">
    <property type="entry name" value="FBOX"/>
    <property type="match status" value="1"/>
</dbReference>
<dbReference type="GO" id="GO:0031146">
    <property type="term" value="P:SCF-dependent proteasomal ubiquitin-dependent protein catabolic process"/>
    <property type="evidence" value="ECO:0007669"/>
    <property type="project" value="TreeGrafter"/>
</dbReference>
<dbReference type="AlphaFoldDB" id="A0AAD5JWN4"/>
<reference evidence="2" key="2">
    <citation type="submission" date="2023-02" db="EMBL/GenBank/DDBJ databases">
        <authorList>
            <consortium name="DOE Joint Genome Institute"/>
            <person name="Mondo S.J."/>
            <person name="Chang Y."/>
            <person name="Wang Y."/>
            <person name="Ahrendt S."/>
            <person name="Andreopoulos W."/>
            <person name="Barry K."/>
            <person name="Beard J."/>
            <person name="Benny G.L."/>
            <person name="Blankenship S."/>
            <person name="Bonito G."/>
            <person name="Cuomo C."/>
            <person name="Desiro A."/>
            <person name="Gervers K.A."/>
            <person name="Hundley H."/>
            <person name="Kuo A."/>
            <person name="LaButti K."/>
            <person name="Lang B.F."/>
            <person name="Lipzen A."/>
            <person name="O'Donnell K."/>
            <person name="Pangilinan J."/>
            <person name="Reynolds N."/>
            <person name="Sandor L."/>
            <person name="Smith M.W."/>
            <person name="Tsang A."/>
            <person name="Grigoriev I.V."/>
            <person name="Stajich J.E."/>
            <person name="Spatafora J.W."/>
        </authorList>
    </citation>
    <scope>NUCLEOTIDE SEQUENCE</scope>
    <source>
        <strain evidence="2">RSA 2281</strain>
    </source>
</reference>
<dbReference type="SUPFAM" id="SSF48452">
    <property type="entry name" value="TPR-like"/>
    <property type="match status" value="1"/>
</dbReference>
<keyword evidence="3" id="KW-1185">Reference proteome</keyword>
<dbReference type="PANTHER" id="PTHR13318:SF247">
    <property type="entry name" value="GH16156P"/>
    <property type="match status" value="1"/>
</dbReference>
<dbReference type="Gene3D" id="1.20.1280.50">
    <property type="match status" value="1"/>
</dbReference>
<dbReference type="Proteomes" id="UP001209540">
    <property type="component" value="Unassembled WGS sequence"/>
</dbReference>
<dbReference type="Gene3D" id="3.80.10.10">
    <property type="entry name" value="Ribonuclease Inhibitor"/>
    <property type="match status" value="2"/>
</dbReference>
<proteinExistence type="predicted"/>
<gene>
    <name evidence="2" type="ORF">BDA99DRAFT_527923</name>
</gene>
<protein>
    <recommendedName>
        <fullName evidence="1">F-box domain-containing protein</fullName>
    </recommendedName>
</protein>